<feature type="compositionally biased region" description="Basic and acidic residues" evidence="1">
    <location>
        <begin position="370"/>
        <end position="379"/>
    </location>
</feature>
<comment type="caution">
    <text evidence="2">The sequence shown here is derived from an EMBL/GenBank/DDBJ whole genome shotgun (WGS) entry which is preliminary data.</text>
</comment>
<dbReference type="InParanoid" id="A0A2V0PF75"/>
<proteinExistence type="predicted"/>
<feature type="compositionally biased region" description="Basic residues" evidence="1">
    <location>
        <begin position="1"/>
        <end position="14"/>
    </location>
</feature>
<evidence type="ECO:0000313" key="2">
    <source>
        <dbReference type="EMBL" id="GBF98501.1"/>
    </source>
</evidence>
<feature type="region of interest" description="Disordered" evidence="1">
    <location>
        <begin position="220"/>
        <end position="268"/>
    </location>
</feature>
<feature type="region of interest" description="Disordered" evidence="1">
    <location>
        <begin position="97"/>
        <end position="145"/>
    </location>
</feature>
<organism evidence="2 3">
    <name type="scientific">Raphidocelis subcapitata</name>
    <dbReference type="NCBI Taxonomy" id="307507"/>
    <lineage>
        <taxon>Eukaryota</taxon>
        <taxon>Viridiplantae</taxon>
        <taxon>Chlorophyta</taxon>
        <taxon>core chlorophytes</taxon>
        <taxon>Chlorophyceae</taxon>
        <taxon>CS clade</taxon>
        <taxon>Sphaeropleales</taxon>
        <taxon>Selenastraceae</taxon>
        <taxon>Raphidocelis</taxon>
    </lineage>
</organism>
<evidence type="ECO:0000313" key="3">
    <source>
        <dbReference type="Proteomes" id="UP000247498"/>
    </source>
</evidence>
<dbReference type="EMBL" id="BDRX01000127">
    <property type="protein sequence ID" value="GBF98501.1"/>
    <property type="molecule type" value="Genomic_DNA"/>
</dbReference>
<feature type="region of interest" description="Disordered" evidence="1">
    <location>
        <begin position="355"/>
        <end position="409"/>
    </location>
</feature>
<dbReference type="AlphaFoldDB" id="A0A2V0PF75"/>
<sequence length="430" mass="43542">MELRKRSPKGRHGAGGRPPLPEGRPMKRPCAGAQSERPQQQPADPCWPSLQCAAAAAETATAATTSDTRLRCADTDEAEAACGMVCLGLAAAAAAAGAVPPPKRQQHPTHGPPRPPPRKRSRLAAPGLRRCDSDTDSSSSAPAAVDCEVDSGARWPGAAAQGGYPWWGPPPCFAPPPPWMFPPFTAGPGAWPFPPMPPGMAMPWGPPPFMPPPPVVMGVPVDPAAAGSRDAAQAPRQQPSERATPPAGAPPPEQQDQPRRGQRPDAPAADAAVRAALASLDVAALRCGVVSLYCEDVYLMLLDAWRPDSPRAADAAAAWRRHAAGRAAPDLRGLLAELFGAARLDAVTAAAVAGAGAGSPMIQEGGRGSGARDCERGDDAESSGSGGGGGGSGDSDSDGEEAGCAATAAPAPPKLALLLPELPPQPAAGG</sequence>
<dbReference type="Proteomes" id="UP000247498">
    <property type="component" value="Unassembled WGS sequence"/>
</dbReference>
<feature type="region of interest" description="Disordered" evidence="1">
    <location>
        <begin position="1"/>
        <end position="47"/>
    </location>
</feature>
<accession>A0A2V0PF75</accession>
<gene>
    <name evidence="2" type="ORF">Rsub_11492</name>
</gene>
<reference evidence="2 3" key="1">
    <citation type="journal article" date="2018" name="Sci. Rep.">
        <title>Raphidocelis subcapitata (=Pseudokirchneriella subcapitata) provides an insight into genome evolution and environmental adaptations in the Sphaeropleales.</title>
        <authorList>
            <person name="Suzuki S."/>
            <person name="Yamaguchi H."/>
            <person name="Nakajima N."/>
            <person name="Kawachi M."/>
        </authorList>
    </citation>
    <scope>NUCLEOTIDE SEQUENCE [LARGE SCALE GENOMIC DNA]</scope>
    <source>
        <strain evidence="2 3">NIES-35</strain>
    </source>
</reference>
<name>A0A2V0PF75_9CHLO</name>
<keyword evidence="3" id="KW-1185">Reference proteome</keyword>
<protein>
    <submittedName>
        <fullName evidence="2">Uncharacterized protein</fullName>
    </submittedName>
</protein>
<evidence type="ECO:0000256" key="1">
    <source>
        <dbReference type="SAM" id="MobiDB-lite"/>
    </source>
</evidence>
<feature type="compositionally biased region" description="Gly residues" evidence="1">
    <location>
        <begin position="384"/>
        <end position="393"/>
    </location>
</feature>